<proteinExistence type="predicted"/>
<organism evidence="1">
    <name type="scientific">marine sediment metagenome</name>
    <dbReference type="NCBI Taxonomy" id="412755"/>
    <lineage>
        <taxon>unclassified sequences</taxon>
        <taxon>metagenomes</taxon>
        <taxon>ecological metagenomes</taxon>
    </lineage>
</organism>
<gene>
    <name evidence="1" type="ORF">S12H4_44538</name>
</gene>
<accession>X1VJQ1</accession>
<comment type="caution">
    <text evidence="1">The sequence shown here is derived from an EMBL/GenBank/DDBJ whole genome shotgun (WGS) entry which is preliminary data.</text>
</comment>
<dbReference type="AlphaFoldDB" id="X1VJQ1"/>
<reference evidence="1" key="1">
    <citation type="journal article" date="2014" name="Front. Microbiol.">
        <title>High frequency of phylogenetically diverse reductive dehalogenase-homologous genes in deep subseafloor sedimentary metagenomes.</title>
        <authorList>
            <person name="Kawai M."/>
            <person name="Futagami T."/>
            <person name="Toyoda A."/>
            <person name="Takaki Y."/>
            <person name="Nishi S."/>
            <person name="Hori S."/>
            <person name="Arai W."/>
            <person name="Tsubouchi T."/>
            <person name="Morono Y."/>
            <person name="Uchiyama I."/>
            <person name="Ito T."/>
            <person name="Fujiyama A."/>
            <person name="Inagaki F."/>
            <person name="Takami H."/>
        </authorList>
    </citation>
    <scope>NUCLEOTIDE SEQUENCE</scope>
    <source>
        <strain evidence="1">Expedition CK06-06</strain>
    </source>
</reference>
<sequence>PIWHEVTAKDVEKFSPILASKLAARSSDGMEAVLAQILDVCKEETESKPASVFQTGAELGLREKCLEIIRQDNIIEWRKLVKELAGPIPEQIKKWKSSGESAADKGKEAWEQALMDAAMICLPGFIPIFAAIETGKKDFWTESLGILRRLAILESEMGGGTICALNIGNHMLYVAGSIGMAIAANLKLLDLVNEWMQMKIPDRHEGEKLWLQVRSAHYPPEGIGFDIKEPFNLLMKIYDSEDLRDFFPNPEVFANN</sequence>
<dbReference type="EMBL" id="BARW01027450">
    <property type="protein sequence ID" value="GAJ15626.1"/>
    <property type="molecule type" value="Genomic_DNA"/>
</dbReference>
<feature type="non-terminal residue" evidence="1">
    <location>
        <position position="256"/>
    </location>
</feature>
<evidence type="ECO:0000313" key="1">
    <source>
        <dbReference type="EMBL" id="GAJ15626.1"/>
    </source>
</evidence>
<feature type="non-terminal residue" evidence="1">
    <location>
        <position position="1"/>
    </location>
</feature>
<protein>
    <submittedName>
        <fullName evidence="1">Uncharacterized protein</fullName>
    </submittedName>
</protein>
<name>X1VJQ1_9ZZZZ</name>